<dbReference type="InterPro" id="IPR013740">
    <property type="entry name" value="Redoxin"/>
</dbReference>
<dbReference type="InterPro" id="IPR002065">
    <property type="entry name" value="TPX"/>
</dbReference>
<dbReference type="NCBIfam" id="NF001808">
    <property type="entry name" value="PRK00522.1"/>
    <property type="match status" value="1"/>
</dbReference>
<keyword evidence="9" id="KW-1185">Reference proteome</keyword>
<evidence type="ECO:0000256" key="4">
    <source>
        <dbReference type="ARBA" id="ARBA00023157"/>
    </source>
</evidence>
<dbReference type="PANTHER" id="PTHR43110">
    <property type="entry name" value="THIOL PEROXIDASE"/>
    <property type="match status" value="1"/>
</dbReference>
<name>A0A1H2IF54_9BACT</name>
<gene>
    <name evidence="6" type="primary">tpx</name>
    <name evidence="8" type="ORF">SAMN04487931_108130</name>
</gene>
<feature type="domain" description="Thioredoxin" evidence="7">
    <location>
        <begin position="18"/>
        <end position="165"/>
    </location>
</feature>
<protein>
    <recommendedName>
        <fullName evidence="6">Thiol peroxidase</fullName>
        <shortName evidence="6">Tpx</shortName>
        <ecNumber evidence="6">1.11.1.24</ecNumber>
    </recommendedName>
    <alternativeName>
        <fullName evidence="6">Peroxiredoxin tpx</fullName>
        <shortName evidence="6">Prx</shortName>
    </alternativeName>
    <alternativeName>
        <fullName evidence="6">Thioredoxin peroxidase</fullName>
    </alternativeName>
    <alternativeName>
        <fullName evidence="6">Thioredoxin-dependent peroxiredoxin</fullName>
    </alternativeName>
</protein>
<reference evidence="9" key="1">
    <citation type="submission" date="2016-10" db="EMBL/GenBank/DDBJ databases">
        <authorList>
            <person name="Varghese N."/>
            <person name="Submissions S."/>
        </authorList>
    </citation>
    <scope>NUCLEOTIDE SEQUENCE [LARGE SCALE GENOMIC DNA]</scope>
    <source>
        <strain evidence="9">DSM 3384</strain>
    </source>
</reference>
<evidence type="ECO:0000256" key="3">
    <source>
        <dbReference type="ARBA" id="ARBA00023002"/>
    </source>
</evidence>
<dbReference type="PROSITE" id="PS51352">
    <property type="entry name" value="THIOREDOXIN_2"/>
    <property type="match status" value="1"/>
</dbReference>
<evidence type="ECO:0000256" key="6">
    <source>
        <dbReference type="HAMAP-Rule" id="MF_00269"/>
    </source>
</evidence>
<dbReference type="GO" id="GO:0008379">
    <property type="term" value="F:thioredoxin peroxidase activity"/>
    <property type="evidence" value="ECO:0007669"/>
    <property type="project" value="UniProtKB-UniRule"/>
</dbReference>
<evidence type="ECO:0000256" key="5">
    <source>
        <dbReference type="ARBA" id="ARBA00023284"/>
    </source>
</evidence>
<evidence type="ECO:0000259" key="7">
    <source>
        <dbReference type="PROSITE" id="PS51352"/>
    </source>
</evidence>
<dbReference type="Proteomes" id="UP000199608">
    <property type="component" value="Unassembled WGS sequence"/>
</dbReference>
<dbReference type="EMBL" id="FNLL01000008">
    <property type="protein sequence ID" value="SDU42576.1"/>
    <property type="molecule type" value="Genomic_DNA"/>
</dbReference>
<keyword evidence="3 6" id="KW-0560">Oxidoreductase</keyword>
<dbReference type="Pfam" id="PF08534">
    <property type="entry name" value="Redoxin"/>
    <property type="match status" value="1"/>
</dbReference>
<comment type="subunit">
    <text evidence="6">Homodimer.</text>
</comment>
<dbReference type="InterPro" id="IPR013766">
    <property type="entry name" value="Thioredoxin_domain"/>
</dbReference>
<dbReference type="InterPro" id="IPR050455">
    <property type="entry name" value="Tpx_Peroxidase_subfamily"/>
</dbReference>
<feature type="disulfide bond" description="Redox-active" evidence="6">
    <location>
        <begin position="60"/>
        <end position="94"/>
    </location>
</feature>
<comment type="miscellaneous">
    <text evidence="6">The active site is a conserved redox-active cysteine residue, the peroxidatic cysteine (C(P)), which makes the nucleophilic attack on the peroxide substrate. The peroxide oxidizes the C(P)-SH to cysteine sulfenic acid (C(P)-SOH), which then reacts with another cysteine residue, the resolving cysteine (C(R)), to form a disulfide bridge. The disulfide is subsequently reduced by an appropriate electron donor to complete the catalytic cycle. In this atypical 2-Cys peroxiredoxin, C(R) is present in the same subunit to form an intramolecular disulfide. The disulfide is subsequently reduced by thioredoxin.</text>
</comment>
<comment type="similarity">
    <text evidence="6">Belongs to the peroxiredoxin family. Tpx subfamily.</text>
</comment>
<dbReference type="Gene3D" id="3.40.30.10">
    <property type="entry name" value="Glutaredoxin"/>
    <property type="match status" value="1"/>
</dbReference>
<comment type="catalytic activity">
    <reaction evidence="6">
        <text>a hydroperoxide + [thioredoxin]-dithiol = an alcohol + [thioredoxin]-disulfide + H2O</text>
        <dbReference type="Rhea" id="RHEA:62620"/>
        <dbReference type="Rhea" id="RHEA-COMP:10698"/>
        <dbReference type="Rhea" id="RHEA-COMP:10700"/>
        <dbReference type="ChEBI" id="CHEBI:15377"/>
        <dbReference type="ChEBI" id="CHEBI:29950"/>
        <dbReference type="ChEBI" id="CHEBI:30879"/>
        <dbReference type="ChEBI" id="CHEBI:35924"/>
        <dbReference type="ChEBI" id="CHEBI:50058"/>
        <dbReference type="EC" id="1.11.1.24"/>
    </reaction>
</comment>
<evidence type="ECO:0000256" key="1">
    <source>
        <dbReference type="ARBA" id="ARBA00022559"/>
    </source>
</evidence>
<dbReference type="InterPro" id="IPR036249">
    <property type="entry name" value="Thioredoxin-like_sf"/>
</dbReference>
<evidence type="ECO:0000256" key="2">
    <source>
        <dbReference type="ARBA" id="ARBA00022862"/>
    </source>
</evidence>
<dbReference type="HAMAP" id="MF_00269">
    <property type="entry name" value="Tpx"/>
    <property type="match status" value="1"/>
</dbReference>
<keyword evidence="4 6" id="KW-1015">Disulfide bond</keyword>
<feature type="active site" description="Cysteine sulfenic acid (-SOH) intermediate" evidence="6">
    <location>
        <position position="60"/>
    </location>
</feature>
<comment type="function">
    <text evidence="6">Thiol-specific peroxidase that catalyzes the reduction of hydrogen peroxide and organic hydroperoxides to water and alcohols, respectively. Plays a role in cell protection against oxidative stress by detoxifying peroxides.</text>
</comment>
<dbReference type="PROSITE" id="PS01265">
    <property type="entry name" value="TPX"/>
    <property type="match status" value="1"/>
</dbReference>
<keyword evidence="5 6" id="KW-0676">Redox-active center</keyword>
<proteinExistence type="inferred from homology"/>
<evidence type="ECO:0000313" key="8">
    <source>
        <dbReference type="EMBL" id="SDU42576.1"/>
    </source>
</evidence>
<dbReference type="SUPFAM" id="SSF52833">
    <property type="entry name" value="Thioredoxin-like"/>
    <property type="match status" value="1"/>
</dbReference>
<dbReference type="EC" id="1.11.1.24" evidence="6"/>
<dbReference type="RefSeq" id="WP_092235448.1">
    <property type="nucleotide sequence ID" value="NZ_FNLL01000008.1"/>
</dbReference>
<dbReference type="CDD" id="cd03014">
    <property type="entry name" value="PRX_Atyp2cys"/>
    <property type="match status" value="1"/>
</dbReference>
<organism evidence="8 9">
    <name type="scientific">Desulfobacula phenolica</name>
    <dbReference type="NCBI Taxonomy" id="90732"/>
    <lineage>
        <taxon>Bacteria</taxon>
        <taxon>Pseudomonadati</taxon>
        <taxon>Thermodesulfobacteriota</taxon>
        <taxon>Desulfobacteria</taxon>
        <taxon>Desulfobacterales</taxon>
        <taxon>Desulfobacteraceae</taxon>
        <taxon>Desulfobacula</taxon>
    </lineage>
</organism>
<dbReference type="PANTHER" id="PTHR43110:SF1">
    <property type="entry name" value="THIOL PEROXIDASE"/>
    <property type="match status" value="1"/>
</dbReference>
<keyword evidence="2 6" id="KW-0049">Antioxidant</keyword>
<dbReference type="AlphaFoldDB" id="A0A1H2IF54"/>
<sequence length="165" mass="17893">MATTKLAGNPVQLAGEFPGKGSTAKKFVAVKQDLSEFSLEDFQGKRKVLNVFPSIDTDVCATSVRTFNKKASDLENTQVICLSFDLPFAHKRFCGAEGIDNVVTGSLFRSPDFLKDYGLLIEDGPLKGLAARAVIVLDENNTILHAEMVDDITHEPDYDAALAAL</sequence>
<accession>A0A1H2IF54</accession>
<dbReference type="InterPro" id="IPR018219">
    <property type="entry name" value="Tpx_CS"/>
</dbReference>
<evidence type="ECO:0000313" key="9">
    <source>
        <dbReference type="Proteomes" id="UP000199608"/>
    </source>
</evidence>
<keyword evidence="1 6" id="KW-0575">Peroxidase</keyword>